<accession>A0A502JJQ2</accession>
<evidence type="ECO:0000256" key="12">
    <source>
        <dbReference type="ARBA" id="ARBA00031832"/>
    </source>
</evidence>
<evidence type="ECO:0000256" key="3">
    <source>
        <dbReference type="ARBA" id="ARBA00007368"/>
    </source>
</evidence>
<comment type="subcellular location">
    <subcellularLocation>
        <location evidence="2">Periplasm</location>
    </subcellularLocation>
</comment>
<dbReference type="InterPro" id="IPR036280">
    <property type="entry name" value="Multihaem_cyt_sf"/>
</dbReference>
<dbReference type="EMBL" id="SDPI01000045">
    <property type="protein sequence ID" value="TPG97918.1"/>
    <property type="molecule type" value="Genomic_DNA"/>
</dbReference>
<keyword evidence="7" id="KW-0479">Metal-binding</keyword>
<reference evidence="13 14" key="1">
    <citation type="submission" date="2019-01" db="EMBL/GenBank/DDBJ databases">
        <title>Comparative genomic analysis identifies haemin-independent Haemophilus haemolyticus: a formal re-classification of Haemophilus intermedius.</title>
        <authorList>
            <person name="Harris T.M."/>
            <person name="Price E.P."/>
            <person name="Sarovich D.S."/>
            <person name="Norskov-Lauritsen N."/>
            <person name="Beissbarth J."/>
            <person name="Chang A.B."/>
            <person name="Smith-Vaughan H.C."/>
        </authorList>
    </citation>
    <scope>NUCLEOTIDE SEQUENCE [LARGE SCALE GENOMIC DNA]</scope>
    <source>
        <strain evidence="13 14">CCUG 30218</strain>
    </source>
</reference>
<protein>
    <recommendedName>
        <fullName evidence="4">Periplasmic nitrate reductase, electron transfer subunit</fullName>
    </recommendedName>
    <alternativeName>
        <fullName evidence="12">Diheme cytochrome c NapB</fullName>
    </alternativeName>
</protein>
<dbReference type="Gene3D" id="1.10.1130.10">
    <property type="entry name" value="Flavocytochrome C3, Chain A"/>
    <property type="match status" value="1"/>
</dbReference>
<evidence type="ECO:0000256" key="6">
    <source>
        <dbReference type="ARBA" id="ARBA00022617"/>
    </source>
</evidence>
<evidence type="ECO:0000256" key="8">
    <source>
        <dbReference type="ARBA" id="ARBA00022729"/>
    </source>
</evidence>
<comment type="similarity">
    <text evidence="3">Belongs to the NapB family.</text>
</comment>
<dbReference type="GO" id="GO:0046872">
    <property type="term" value="F:metal ion binding"/>
    <property type="evidence" value="ECO:0007669"/>
    <property type="project" value="UniProtKB-KW"/>
</dbReference>
<proteinExistence type="inferred from homology"/>
<dbReference type="GO" id="GO:0042597">
    <property type="term" value="C:periplasmic space"/>
    <property type="evidence" value="ECO:0007669"/>
    <property type="project" value="UniProtKB-SubCell"/>
</dbReference>
<evidence type="ECO:0000256" key="1">
    <source>
        <dbReference type="ARBA" id="ARBA00002599"/>
    </source>
</evidence>
<keyword evidence="8" id="KW-0732">Signal</keyword>
<dbReference type="PANTHER" id="PTHR38604:SF1">
    <property type="entry name" value="PERIPLASMIC NITRATE REDUCTASE, ELECTRON TRANSFER SUBUNIT"/>
    <property type="match status" value="1"/>
</dbReference>
<comment type="caution">
    <text evidence="13">The sequence shown here is derived from an EMBL/GenBank/DDBJ whole genome shotgun (WGS) entry which is preliminary data.</text>
</comment>
<evidence type="ECO:0000256" key="10">
    <source>
        <dbReference type="ARBA" id="ARBA00022982"/>
    </source>
</evidence>
<evidence type="ECO:0000256" key="5">
    <source>
        <dbReference type="ARBA" id="ARBA00022448"/>
    </source>
</evidence>
<evidence type="ECO:0000313" key="14">
    <source>
        <dbReference type="Proteomes" id="UP000318695"/>
    </source>
</evidence>
<dbReference type="InterPro" id="IPR005591">
    <property type="entry name" value="NapB"/>
</dbReference>
<keyword evidence="10" id="KW-0249">Electron transport</keyword>
<comment type="function">
    <text evidence="1">Electron transfer subunit of the periplasmic nitrate reductase complex NapAB. Receives electrons from the membrane-anchored tetraheme c-type NapC protein and transfers these to NapA subunit, thus allowing electron flow between membrane and periplasm. Essential for periplasmic nitrate reduction with nitrate as the terminal electron acceptor.</text>
</comment>
<gene>
    <name evidence="13" type="ORF">EUX54_08015</name>
</gene>
<evidence type="ECO:0000256" key="7">
    <source>
        <dbReference type="ARBA" id="ARBA00022723"/>
    </source>
</evidence>
<dbReference type="GO" id="GO:0009061">
    <property type="term" value="P:anaerobic respiration"/>
    <property type="evidence" value="ECO:0007669"/>
    <property type="project" value="InterPro"/>
</dbReference>
<sequence length="171" mass="19375">MLHAEVYPNTNVEVVKSGVENAHEAIQPEFKNNLKDTGIQPRDMLFAPPVVPHSIKGMQVSKNTNRCLECHNADVAQLVGATVPSKTHFYDREGHLGDTVSARRYFCLQCHVPQTDAKPIVEQTYRSMPGYDSKADQPLPQVTKTPEYKEKFEETLKEFGHSSDKYLNQHH</sequence>
<dbReference type="FunFam" id="1.10.1130.10:FF:000001">
    <property type="entry name" value="Periplasmic nitrate reductase, electron transfer subunit"/>
    <property type="match status" value="1"/>
</dbReference>
<keyword evidence="9" id="KW-0574">Periplasm</keyword>
<keyword evidence="11" id="KW-0408">Iron</keyword>
<dbReference type="Pfam" id="PF03892">
    <property type="entry name" value="NapB"/>
    <property type="match status" value="1"/>
</dbReference>
<dbReference type="Proteomes" id="UP000318695">
    <property type="component" value="Unassembled WGS sequence"/>
</dbReference>
<evidence type="ECO:0000256" key="4">
    <source>
        <dbReference type="ARBA" id="ARBA00013773"/>
    </source>
</evidence>
<dbReference type="AlphaFoldDB" id="A0A502JJQ2"/>
<name>A0A502JJQ2_HAEHA</name>
<keyword evidence="6" id="KW-0349">Heme</keyword>
<keyword evidence="5" id="KW-0813">Transport</keyword>
<organism evidence="13 14">
    <name type="scientific">Haemophilus haemolyticus</name>
    <dbReference type="NCBI Taxonomy" id="726"/>
    <lineage>
        <taxon>Bacteria</taxon>
        <taxon>Pseudomonadati</taxon>
        <taxon>Pseudomonadota</taxon>
        <taxon>Gammaproteobacteria</taxon>
        <taxon>Pasteurellales</taxon>
        <taxon>Pasteurellaceae</taxon>
        <taxon>Haemophilus</taxon>
    </lineage>
</organism>
<dbReference type="PANTHER" id="PTHR38604">
    <property type="entry name" value="PERIPLASMIC NITRATE REDUCTASE, ELECTRON TRANSFER SUBUNIT"/>
    <property type="match status" value="1"/>
</dbReference>
<evidence type="ECO:0000256" key="9">
    <source>
        <dbReference type="ARBA" id="ARBA00022764"/>
    </source>
</evidence>
<evidence type="ECO:0000313" key="13">
    <source>
        <dbReference type="EMBL" id="TPG97918.1"/>
    </source>
</evidence>
<evidence type="ECO:0000256" key="11">
    <source>
        <dbReference type="ARBA" id="ARBA00023004"/>
    </source>
</evidence>
<dbReference type="SUPFAM" id="SSF48695">
    <property type="entry name" value="Multiheme cytochromes"/>
    <property type="match status" value="1"/>
</dbReference>
<evidence type="ECO:0000256" key="2">
    <source>
        <dbReference type="ARBA" id="ARBA00004418"/>
    </source>
</evidence>